<dbReference type="InterPro" id="IPR053143">
    <property type="entry name" value="Arylsulfate_ST"/>
</dbReference>
<dbReference type="AlphaFoldDB" id="A0A9X2JHL8"/>
<sequence>MFVVVTCIAFIFFLLGSTVTEFRFFPYSVWLQPAFTAARAVHRQIATSSSLRETDLWHEPRFERRGVTRYQPDKCFNGWTLYTSGHDCAAFLVDMDGQVRHTWRLPFQDLWKHPPHVDRPVPPSFVHWRRAHLFPNGDLIAMYEAAGDTPWGYGLVKVDRDSNVIWSVADHIHHDLQVGSDGSVTTLAHEWRDADTAPVPGAEHLGRVLLDDFVLQVSPYGEVTKRVSLLDAISKSDYVDLLTTVDGEEWDLLHTNTVELITPEFADHHDFATAGQVMLSFRSRNALAILDLDSEQIVWASCGAYRAQHDPDVLPNGNVMLFDNHGHAGLGGPSRILEIAPETQAIVWSYAGTQSEPLYSLVRSTQQLLPNDNILITESDAGRILEITRDGDICWEYRNPATLPDGQASIAIVCGAVRLPADYIQFPLNNATSSALASKGP</sequence>
<organism evidence="1 2">
    <name type="scientific">Aeoliella straminimaris</name>
    <dbReference type="NCBI Taxonomy" id="2954799"/>
    <lineage>
        <taxon>Bacteria</taxon>
        <taxon>Pseudomonadati</taxon>
        <taxon>Planctomycetota</taxon>
        <taxon>Planctomycetia</taxon>
        <taxon>Pirellulales</taxon>
        <taxon>Lacipirellulaceae</taxon>
        <taxon>Aeoliella</taxon>
    </lineage>
</organism>
<dbReference type="PANTHER" id="PTHR35340">
    <property type="entry name" value="PQQ ENZYME REPEAT PROTEIN-RELATED"/>
    <property type="match status" value="1"/>
</dbReference>
<proteinExistence type="predicted"/>
<evidence type="ECO:0000313" key="2">
    <source>
        <dbReference type="Proteomes" id="UP001155241"/>
    </source>
</evidence>
<dbReference type="SUPFAM" id="SSF101898">
    <property type="entry name" value="NHL repeat"/>
    <property type="match status" value="1"/>
</dbReference>
<accession>A0A9X2JHL8</accession>
<dbReference type="PANTHER" id="PTHR35340:SF5">
    <property type="entry name" value="ASST-DOMAIN-CONTAINING PROTEIN"/>
    <property type="match status" value="1"/>
</dbReference>
<comment type="caution">
    <text evidence="1">The sequence shown here is derived from an EMBL/GenBank/DDBJ whole genome shotgun (WGS) entry which is preliminary data.</text>
</comment>
<protein>
    <submittedName>
        <fullName evidence="1">Arylsulfotransferase family protein</fullName>
    </submittedName>
</protein>
<dbReference type="EMBL" id="JAMXLR010000062">
    <property type="protein sequence ID" value="MCO6045956.1"/>
    <property type="molecule type" value="Genomic_DNA"/>
</dbReference>
<dbReference type="Pfam" id="PF14269">
    <property type="entry name" value="Arylsulfotran_2"/>
    <property type="match status" value="1"/>
</dbReference>
<reference evidence="1" key="1">
    <citation type="submission" date="2022-06" db="EMBL/GenBank/DDBJ databases">
        <title>Aeoliella straminimaris, a novel planctomycete from sediments.</title>
        <authorList>
            <person name="Vitorino I.R."/>
            <person name="Lage O.M."/>
        </authorList>
    </citation>
    <scope>NUCLEOTIDE SEQUENCE</scope>
    <source>
        <strain evidence="1">ICT_H6.2</strain>
    </source>
</reference>
<gene>
    <name evidence="1" type="ORF">NG895_18815</name>
</gene>
<dbReference type="RefSeq" id="WP_252854071.1">
    <property type="nucleotide sequence ID" value="NZ_JAMXLR010000062.1"/>
</dbReference>
<name>A0A9X2JHL8_9BACT</name>
<evidence type="ECO:0000313" key="1">
    <source>
        <dbReference type="EMBL" id="MCO6045956.1"/>
    </source>
</evidence>
<keyword evidence="2" id="KW-1185">Reference proteome</keyword>
<dbReference type="Proteomes" id="UP001155241">
    <property type="component" value="Unassembled WGS sequence"/>
</dbReference>
<dbReference type="InterPro" id="IPR039535">
    <property type="entry name" value="ASST-like"/>
</dbReference>